<proteinExistence type="predicted"/>
<dbReference type="Gene3D" id="3.60.10.10">
    <property type="entry name" value="Endonuclease/exonuclease/phosphatase"/>
    <property type="match status" value="1"/>
</dbReference>
<reference evidence="2 3" key="1">
    <citation type="submission" date="2016-12" db="EMBL/GenBank/DDBJ databases">
        <authorList>
            <person name="Song W.-J."/>
            <person name="Kurnit D.M."/>
        </authorList>
    </citation>
    <scope>NUCLEOTIDE SEQUENCE [LARGE SCALE GENOMIC DNA]</scope>
    <source>
        <strain evidence="2 3">IMCC3135</strain>
    </source>
</reference>
<dbReference type="Pfam" id="PF03372">
    <property type="entry name" value="Exo_endo_phos"/>
    <property type="match status" value="1"/>
</dbReference>
<dbReference type="Proteomes" id="UP000250079">
    <property type="component" value="Chromosome"/>
</dbReference>
<organism evidence="2 3">
    <name type="scientific">Granulosicoccus antarcticus IMCC3135</name>
    <dbReference type="NCBI Taxonomy" id="1192854"/>
    <lineage>
        <taxon>Bacteria</taxon>
        <taxon>Pseudomonadati</taxon>
        <taxon>Pseudomonadota</taxon>
        <taxon>Gammaproteobacteria</taxon>
        <taxon>Chromatiales</taxon>
        <taxon>Granulosicoccaceae</taxon>
        <taxon>Granulosicoccus</taxon>
    </lineage>
</organism>
<dbReference type="RefSeq" id="WP_088919455.1">
    <property type="nucleotide sequence ID" value="NZ_CP018632.1"/>
</dbReference>
<gene>
    <name evidence="2" type="ORF">IMCC3135_21715</name>
</gene>
<evidence type="ECO:0000313" key="2">
    <source>
        <dbReference type="EMBL" id="ASJ74419.1"/>
    </source>
</evidence>
<evidence type="ECO:0000259" key="1">
    <source>
        <dbReference type="Pfam" id="PF03372"/>
    </source>
</evidence>
<dbReference type="EMBL" id="CP018632">
    <property type="protein sequence ID" value="ASJ74419.1"/>
    <property type="molecule type" value="Genomic_DNA"/>
</dbReference>
<dbReference type="OrthoDB" id="9793162at2"/>
<dbReference type="GO" id="GO:0003824">
    <property type="term" value="F:catalytic activity"/>
    <property type="evidence" value="ECO:0007669"/>
    <property type="project" value="InterPro"/>
</dbReference>
<name>A0A2Z2NSZ2_9GAMM</name>
<sequence>MIRRHLLPHCYTADDELQQLGTAVQPVLGPFIRCLVWNILKAKRPSWSVDFQALIADRDLALLQEAVFNAPSDALFTENERLGWIMARSFRHPRTHVEHGVKTGCVVTPLEQHFYLSPHSEPVSQTQKLLLTTLYPLEGEDECLLVLNMHAINFVSVHKYVEQLDQLRVALQPHSGPVILAGDFNTWNPSRLSLFQEVAANAGLTEAVMQRQSRLAHLNQHLDHVFYRGLELHSVESLKNYNSSDHAPITATFERIPR</sequence>
<keyword evidence="3" id="KW-1185">Reference proteome</keyword>
<dbReference type="NCBIfam" id="NF003840">
    <property type="entry name" value="PRK05421.1-2"/>
    <property type="match status" value="1"/>
</dbReference>
<protein>
    <recommendedName>
        <fullName evidence="1">Endonuclease/exonuclease/phosphatase domain-containing protein</fullName>
    </recommendedName>
</protein>
<accession>A0A2Z2NSZ2</accession>
<dbReference type="KEGG" id="gai:IMCC3135_21715"/>
<evidence type="ECO:0000313" key="3">
    <source>
        <dbReference type="Proteomes" id="UP000250079"/>
    </source>
</evidence>
<feature type="domain" description="Endonuclease/exonuclease/phosphatase" evidence="1">
    <location>
        <begin position="36"/>
        <end position="246"/>
    </location>
</feature>
<dbReference type="NCBIfam" id="NF003842">
    <property type="entry name" value="PRK05421.1-4"/>
    <property type="match status" value="1"/>
</dbReference>
<dbReference type="InterPro" id="IPR036691">
    <property type="entry name" value="Endo/exonu/phosph_ase_sf"/>
</dbReference>
<dbReference type="InterPro" id="IPR005135">
    <property type="entry name" value="Endo/exonuclease/phosphatase"/>
</dbReference>
<dbReference type="SUPFAM" id="SSF56219">
    <property type="entry name" value="DNase I-like"/>
    <property type="match status" value="1"/>
</dbReference>
<dbReference type="AlphaFoldDB" id="A0A2Z2NSZ2"/>